<dbReference type="CDD" id="cd16936">
    <property type="entry name" value="HATPase_RsbW-like"/>
    <property type="match status" value="1"/>
</dbReference>
<dbReference type="AlphaFoldDB" id="A0AB39SFB6"/>
<dbReference type="InterPro" id="IPR036890">
    <property type="entry name" value="HATPase_C_sf"/>
</dbReference>
<dbReference type="RefSeq" id="WP_369261455.1">
    <property type="nucleotide sequence ID" value="NZ_CP163440.1"/>
</dbReference>
<accession>A0AB39SFB6</accession>
<dbReference type="Gene3D" id="3.30.565.10">
    <property type="entry name" value="Histidine kinase-like ATPase, C-terminal domain"/>
    <property type="match status" value="1"/>
</dbReference>
<keyword evidence="1" id="KW-0808">Transferase</keyword>
<organism evidence="3">
    <name type="scientific">Streptomyces sp. R35</name>
    <dbReference type="NCBI Taxonomy" id="3238630"/>
    <lineage>
        <taxon>Bacteria</taxon>
        <taxon>Bacillati</taxon>
        <taxon>Actinomycetota</taxon>
        <taxon>Actinomycetes</taxon>
        <taxon>Kitasatosporales</taxon>
        <taxon>Streptomycetaceae</taxon>
        <taxon>Streptomyces</taxon>
    </lineage>
</organism>
<dbReference type="InterPro" id="IPR050267">
    <property type="entry name" value="Anti-sigma-factor_SerPK"/>
</dbReference>
<dbReference type="GO" id="GO:0005524">
    <property type="term" value="F:ATP binding"/>
    <property type="evidence" value="ECO:0007669"/>
    <property type="project" value="UniProtKB-KW"/>
</dbReference>
<evidence type="ECO:0000259" key="2">
    <source>
        <dbReference type="Pfam" id="PF13581"/>
    </source>
</evidence>
<sequence length="154" mass="17119">MPEIAPRTLADFPLDPPDVAWEYALRIPHSPLGPGIVRAHVRAVLGRYRVPEVVLDNVELVASELVTNSLACTWDPVGVRLGRAGGRLRLSVWDSNPFPPRESPGVVADLDAESGRGLWLLREYADDWGHYRMLNGRRMSGGKEVWAEWRAPCG</sequence>
<dbReference type="InterPro" id="IPR003594">
    <property type="entry name" value="HATPase_dom"/>
</dbReference>
<proteinExistence type="predicted"/>
<dbReference type="SUPFAM" id="SSF55874">
    <property type="entry name" value="ATPase domain of HSP90 chaperone/DNA topoisomerase II/histidine kinase"/>
    <property type="match status" value="1"/>
</dbReference>
<dbReference type="PANTHER" id="PTHR35526:SF3">
    <property type="entry name" value="ANTI-SIGMA-F FACTOR RSBW"/>
    <property type="match status" value="1"/>
</dbReference>
<evidence type="ECO:0000313" key="3">
    <source>
        <dbReference type="EMBL" id="XDQ64926.1"/>
    </source>
</evidence>
<feature type="domain" description="Histidine kinase/HSP90-like ATPase" evidence="2">
    <location>
        <begin position="37"/>
        <end position="135"/>
    </location>
</feature>
<dbReference type="GO" id="GO:0004674">
    <property type="term" value="F:protein serine/threonine kinase activity"/>
    <property type="evidence" value="ECO:0007669"/>
    <property type="project" value="UniProtKB-KW"/>
</dbReference>
<protein>
    <submittedName>
        <fullName evidence="3">ATP-binding protein</fullName>
    </submittedName>
</protein>
<dbReference type="Pfam" id="PF13581">
    <property type="entry name" value="HATPase_c_2"/>
    <property type="match status" value="1"/>
</dbReference>
<dbReference type="PANTHER" id="PTHR35526">
    <property type="entry name" value="ANTI-SIGMA-F FACTOR RSBW-RELATED"/>
    <property type="match status" value="1"/>
</dbReference>
<keyword evidence="1" id="KW-0723">Serine/threonine-protein kinase</keyword>
<keyword evidence="3" id="KW-0067">ATP-binding</keyword>
<gene>
    <name evidence="3" type="ORF">AB5J50_31160</name>
</gene>
<keyword evidence="1" id="KW-0418">Kinase</keyword>
<name>A0AB39SFB6_9ACTN</name>
<dbReference type="EMBL" id="CP163440">
    <property type="protein sequence ID" value="XDQ64926.1"/>
    <property type="molecule type" value="Genomic_DNA"/>
</dbReference>
<reference evidence="3" key="1">
    <citation type="submission" date="2024-07" db="EMBL/GenBank/DDBJ databases">
        <authorList>
            <person name="Yu S.T."/>
        </authorList>
    </citation>
    <scope>NUCLEOTIDE SEQUENCE</scope>
    <source>
        <strain evidence="3">R35</strain>
    </source>
</reference>
<keyword evidence="3" id="KW-0547">Nucleotide-binding</keyword>
<evidence type="ECO:0000256" key="1">
    <source>
        <dbReference type="ARBA" id="ARBA00022527"/>
    </source>
</evidence>